<proteinExistence type="predicted"/>
<evidence type="ECO:0000256" key="2">
    <source>
        <dbReference type="ARBA" id="ARBA00022741"/>
    </source>
</evidence>
<sequence length="156" mass="18828">VDPEYYKSVDLKNPNRLIRGIGVYEVSGKRISSLWTNTKKRREFKSIIIIMKSNRYELYKRINLRVDEMIKNGLEEEVYLLKKLKGCNALNTVGYKEFFSYFDEELSREEAINKIKKNTRNYAKRQITWFKKYKNVIEYDIEDNTDNLLNKIYKNE</sequence>
<dbReference type="GO" id="GO:0006400">
    <property type="term" value="P:tRNA modification"/>
    <property type="evidence" value="ECO:0007669"/>
    <property type="project" value="TreeGrafter"/>
</dbReference>
<accession>A0A381NAM2</accession>
<dbReference type="EMBL" id="UINC01000233">
    <property type="protein sequence ID" value="SUZ51671.1"/>
    <property type="molecule type" value="Genomic_DNA"/>
</dbReference>
<dbReference type="InterPro" id="IPR039657">
    <property type="entry name" value="Dimethylallyltransferase"/>
</dbReference>
<keyword evidence="3" id="KW-0067">ATP-binding</keyword>
<dbReference type="Gene3D" id="1.10.287.890">
    <property type="entry name" value="Crystal structure of tRNA isopentenylpyrophosphate transferase (bh2366) domain"/>
    <property type="match status" value="1"/>
</dbReference>
<name>A0A381NAM2_9ZZZZ</name>
<keyword evidence="1" id="KW-0808">Transferase</keyword>
<dbReference type="GO" id="GO:0005524">
    <property type="term" value="F:ATP binding"/>
    <property type="evidence" value="ECO:0007669"/>
    <property type="project" value="UniProtKB-KW"/>
</dbReference>
<reference evidence="4" key="1">
    <citation type="submission" date="2018-05" db="EMBL/GenBank/DDBJ databases">
        <authorList>
            <person name="Lanie J.A."/>
            <person name="Ng W.-L."/>
            <person name="Kazmierczak K.M."/>
            <person name="Andrzejewski T.M."/>
            <person name="Davidsen T.M."/>
            <person name="Wayne K.J."/>
            <person name="Tettelin H."/>
            <person name="Glass J.I."/>
            <person name="Rusch D."/>
            <person name="Podicherti R."/>
            <person name="Tsui H.-C.T."/>
            <person name="Winkler M.E."/>
        </authorList>
    </citation>
    <scope>NUCLEOTIDE SEQUENCE</scope>
</reference>
<evidence type="ECO:0000313" key="4">
    <source>
        <dbReference type="EMBL" id="SUZ51671.1"/>
    </source>
</evidence>
<dbReference type="Pfam" id="PF01715">
    <property type="entry name" value="IPPT"/>
    <property type="match status" value="1"/>
</dbReference>
<dbReference type="GO" id="GO:0052381">
    <property type="term" value="F:tRNA dimethylallyltransferase activity"/>
    <property type="evidence" value="ECO:0007669"/>
    <property type="project" value="TreeGrafter"/>
</dbReference>
<keyword evidence="2" id="KW-0547">Nucleotide-binding</keyword>
<protein>
    <recommendedName>
        <fullName evidence="5">tRNA dimethylallyltransferase</fullName>
    </recommendedName>
</protein>
<dbReference type="PANTHER" id="PTHR11088">
    <property type="entry name" value="TRNA DIMETHYLALLYLTRANSFERASE"/>
    <property type="match status" value="1"/>
</dbReference>
<evidence type="ECO:0000256" key="3">
    <source>
        <dbReference type="ARBA" id="ARBA00022840"/>
    </source>
</evidence>
<feature type="non-terminal residue" evidence="4">
    <location>
        <position position="1"/>
    </location>
</feature>
<evidence type="ECO:0000256" key="1">
    <source>
        <dbReference type="ARBA" id="ARBA00022679"/>
    </source>
</evidence>
<dbReference type="Gene3D" id="1.10.20.140">
    <property type="match status" value="1"/>
</dbReference>
<gene>
    <name evidence="4" type="ORF">METZ01_LOCUS4525</name>
</gene>
<dbReference type="AlphaFoldDB" id="A0A381NAM2"/>
<organism evidence="4">
    <name type="scientific">marine metagenome</name>
    <dbReference type="NCBI Taxonomy" id="408172"/>
    <lineage>
        <taxon>unclassified sequences</taxon>
        <taxon>metagenomes</taxon>
        <taxon>ecological metagenomes</taxon>
    </lineage>
</organism>
<dbReference type="PANTHER" id="PTHR11088:SF60">
    <property type="entry name" value="TRNA DIMETHYLALLYLTRANSFERASE"/>
    <property type="match status" value="1"/>
</dbReference>
<evidence type="ECO:0008006" key="5">
    <source>
        <dbReference type="Google" id="ProtNLM"/>
    </source>
</evidence>